<dbReference type="KEGG" id="vg:80517704"/>
<protein>
    <submittedName>
        <fullName evidence="1">Putative ORFan</fullName>
    </submittedName>
</protein>
<name>A0A6N1NGZ3_9VIRU</name>
<evidence type="ECO:0000313" key="1">
    <source>
        <dbReference type="EMBL" id="QKU34385.1"/>
    </source>
</evidence>
<organism evidence="1">
    <name type="scientific">Tupanvirus deep ocean</name>
    <dbReference type="NCBI Taxonomy" id="2126984"/>
    <lineage>
        <taxon>Viruses</taxon>
        <taxon>Varidnaviria</taxon>
        <taxon>Bamfordvirae</taxon>
        <taxon>Nucleocytoviricota</taxon>
        <taxon>Megaviricetes</taxon>
        <taxon>Imitervirales</taxon>
        <taxon>Mimiviridae</taxon>
        <taxon>Megamimivirinae</taxon>
        <taxon>Tupanvirus</taxon>
        <taxon>Tupanvirus altamarinense</taxon>
    </lineage>
</organism>
<dbReference type="RefSeq" id="YP_010781013.1">
    <property type="nucleotide sequence ID" value="NC_075038.1"/>
</dbReference>
<reference evidence="1" key="2">
    <citation type="journal article" date="2018" name="Nat. Commun.">
        <title>Tailed giant Tupanvirus possesses the most complete translational apparatus of the known virosphere.</title>
        <authorList>
            <person name="Abrahao J."/>
            <person name="Silva L."/>
            <person name="Silva L.S."/>
            <person name="Khalil J.Y.B."/>
            <person name="Rodrigues R."/>
            <person name="Arantes T."/>
            <person name="Assis F."/>
            <person name="Boratto P."/>
            <person name="Andrade M."/>
            <person name="Kroon E.G."/>
            <person name="Ribeiro B."/>
            <person name="Bergier I."/>
            <person name="Seligmann H."/>
            <person name="Ghigo E."/>
            <person name="Colson P."/>
            <person name="Levasseur A."/>
            <person name="Kroemer G."/>
            <person name="Raoult D."/>
            <person name="La Scola B."/>
        </authorList>
    </citation>
    <scope>NUCLEOTIDE SEQUENCE [LARGE SCALE GENOMIC DNA]</scope>
    <source>
        <strain evidence="1">Deep ocean</strain>
    </source>
</reference>
<sequence length="37" mass="4432">MLILNSQPLEQKEKYEKELLKKDLEIAQMKLNSKKTK</sequence>
<proteinExistence type="predicted"/>
<dbReference type="GeneID" id="80517704"/>
<dbReference type="EMBL" id="MF405918">
    <property type="protein sequence ID" value="QKU34385.1"/>
    <property type="molecule type" value="Genomic_DNA"/>
</dbReference>
<reference evidence="1" key="1">
    <citation type="submission" date="2017-06" db="EMBL/GenBank/DDBJ databases">
        <authorList>
            <person name="Assis F.L."/>
            <person name="Abrahao J.S."/>
            <person name="Silva L."/>
            <person name="Khalil J.B."/>
            <person name="Rodrigues R."/>
            <person name="Silva L.S."/>
            <person name="Boratto P."/>
            <person name="Andrade M."/>
            <person name="Kroon E.G."/>
            <person name="Ribeiro B."/>
            <person name="Bergier I."/>
            <person name="Seligmann H."/>
            <person name="Ghigo E."/>
            <person name="Colson P."/>
            <person name="Levasseur A."/>
            <person name="Raoult D."/>
            <person name="Scola B.L."/>
        </authorList>
    </citation>
    <scope>NUCLEOTIDE SEQUENCE</scope>
    <source>
        <strain evidence="1">Deep ocean</strain>
    </source>
</reference>
<accession>A0A6N1NGZ3</accession>